<dbReference type="HAMAP" id="MF_01554_B">
    <property type="entry name" value="GlmM_B"/>
    <property type="match status" value="1"/>
</dbReference>
<evidence type="ECO:0000256" key="4">
    <source>
        <dbReference type="ARBA" id="ARBA00022842"/>
    </source>
</evidence>
<dbReference type="CDD" id="cd05802">
    <property type="entry name" value="GlmM"/>
    <property type="match status" value="1"/>
</dbReference>
<feature type="binding site" description="via phosphate group" evidence="7">
    <location>
        <position position="100"/>
    </location>
    <ligand>
        <name>Mg(2+)</name>
        <dbReference type="ChEBI" id="CHEBI:18420"/>
    </ligand>
</feature>
<dbReference type="PANTHER" id="PTHR42946:SF1">
    <property type="entry name" value="PHOSPHOGLUCOMUTASE (ALPHA-D-GLUCOSE-1,6-BISPHOSPHATE-DEPENDENT)"/>
    <property type="match status" value="1"/>
</dbReference>
<dbReference type="SUPFAM" id="SSF55957">
    <property type="entry name" value="Phosphoglucomutase, C-terminal domain"/>
    <property type="match status" value="1"/>
</dbReference>
<dbReference type="PANTHER" id="PTHR42946">
    <property type="entry name" value="PHOSPHOHEXOSE MUTASE"/>
    <property type="match status" value="1"/>
</dbReference>
<dbReference type="InterPro" id="IPR005845">
    <property type="entry name" value="A-D-PHexomutase_a/b/a-II"/>
</dbReference>
<dbReference type="NCBIfam" id="TIGR01455">
    <property type="entry name" value="glmM"/>
    <property type="match status" value="1"/>
</dbReference>
<dbReference type="KEGG" id="abut:Ami103574_02270"/>
<dbReference type="InterPro" id="IPR005843">
    <property type="entry name" value="A-D-PHexomutase_C"/>
</dbReference>
<evidence type="ECO:0000259" key="9">
    <source>
        <dbReference type="Pfam" id="PF02878"/>
    </source>
</evidence>
<evidence type="ECO:0000256" key="1">
    <source>
        <dbReference type="ARBA" id="ARBA00010231"/>
    </source>
</evidence>
<comment type="cofactor">
    <cofactor evidence="7">
        <name>Mg(2+)</name>
        <dbReference type="ChEBI" id="CHEBI:18420"/>
    </cofactor>
    <text evidence="7">Binds 1 Mg(2+) ion per subunit.</text>
</comment>
<feature type="binding site" evidence="7">
    <location>
        <position position="243"/>
    </location>
    <ligand>
        <name>Mg(2+)</name>
        <dbReference type="ChEBI" id="CHEBI:18420"/>
    </ligand>
</feature>
<dbReference type="Pfam" id="PF00408">
    <property type="entry name" value="PGM_PMM_IV"/>
    <property type="match status" value="1"/>
</dbReference>
<dbReference type="RefSeq" id="WP_163065126.1">
    <property type="nucleotide sequence ID" value="NZ_CP048649.1"/>
</dbReference>
<feature type="modified residue" description="Phosphoserine" evidence="7">
    <location>
        <position position="100"/>
    </location>
</feature>
<keyword evidence="2 7" id="KW-0597">Phosphoprotein</keyword>
<feature type="binding site" evidence="7">
    <location>
        <position position="241"/>
    </location>
    <ligand>
        <name>Mg(2+)</name>
        <dbReference type="ChEBI" id="CHEBI:18420"/>
    </ligand>
</feature>
<feature type="domain" description="Alpha-D-phosphohexomutase alpha/beta/alpha" evidence="10">
    <location>
        <begin position="160"/>
        <end position="254"/>
    </location>
</feature>
<dbReference type="EMBL" id="CP048649">
    <property type="protein sequence ID" value="QIB68206.1"/>
    <property type="molecule type" value="Genomic_DNA"/>
</dbReference>
<evidence type="ECO:0000256" key="6">
    <source>
        <dbReference type="ARBA" id="ARBA00050364"/>
    </source>
</evidence>
<dbReference type="Gene3D" id="3.40.120.10">
    <property type="entry name" value="Alpha-D-Glucose-1,6-Bisphosphate, subunit A, domain 3"/>
    <property type="match status" value="3"/>
</dbReference>
<dbReference type="PRINTS" id="PR00509">
    <property type="entry name" value="PGMPMM"/>
</dbReference>
<comment type="PTM">
    <text evidence="7">Activated by phosphorylation.</text>
</comment>
<dbReference type="Gene3D" id="3.30.310.50">
    <property type="entry name" value="Alpha-D-phosphohexomutase, C-terminal domain"/>
    <property type="match status" value="1"/>
</dbReference>
<sequence length="449" mass="48221">MGRLFGTDGVRGVANTELTPELAFNLGKAGAYVLSKEEQRPVVLIGKDTRISGDMLEDALSAGILSMGGNVIKVGVLPTPAVAYLVKYYKATAGVVISASHNSFEYNGIKFFNGEGFKLDDALEEQIEELILDKVDINSHITGDKLGRCLTAEDDALELYVQFLQSTIDVSLEGMKLVLDCANGAAYQAAEAVFHRLGAEVTVLSNSPNGININASCGSTHPENLQTKVLELQADLGLAFDGDADRLIAVDELGRIIDGDKTILLCARMLKDCGLLAKDKVTATVMSNLGFHKAVSEMGCNVEVTQVGDRYVLESMLKTGGVIGGEQSGHIIFLNYTTTGDGILSALQLVKAVKASGKKPSELSDGITIYPQVLKNARIKNEYKKTYMEDPEISAAITRVEAQMHGEGRVLIRPSGTEPLVRVMLEGQDIEVITELAQELALLITKRLG</sequence>
<dbReference type="InterPro" id="IPR005846">
    <property type="entry name" value="A-D-PHexomutase_a/b/a-III"/>
</dbReference>
<evidence type="ECO:0000313" key="12">
    <source>
        <dbReference type="EMBL" id="QIB68206.1"/>
    </source>
</evidence>
<feature type="active site" description="Phosphoserine intermediate" evidence="7">
    <location>
        <position position="100"/>
    </location>
</feature>
<dbReference type="Pfam" id="PF02879">
    <property type="entry name" value="PGM_PMM_II"/>
    <property type="match status" value="1"/>
</dbReference>
<keyword evidence="3 7" id="KW-0479">Metal-binding</keyword>
<protein>
    <recommendedName>
        <fullName evidence="7">Phosphoglucosamine mutase</fullName>
        <ecNumber evidence="7">5.4.2.10</ecNumber>
    </recommendedName>
</protein>
<feature type="domain" description="Alpha-D-phosphohexomutase alpha/beta/alpha" evidence="11">
    <location>
        <begin position="258"/>
        <end position="364"/>
    </location>
</feature>
<comment type="similarity">
    <text evidence="1 7">Belongs to the phosphohexose mutase family.</text>
</comment>
<comment type="catalytic activity">
    <reaction evidence="6 7">
        <text>alpha-D-glucosamine 1-phosphate = D-glucosamine 6-phosphate</text>
        <dbReference type="Rhea" id="RHEA:23424"/>
        <dbReference type="ChEBI" id="CHEBI:58516"/>
        <dbReference type="ChEBI" id="CHEBI:58725"/>
        <dbReference type="EC" id="5.4.2.10"/>
    </reaction>
</comment>
<dbReference type="InterPro" id="IPR006352">
    <property type="entry name" value="GlmM_bact"/>
</dbReference>
<dbReference type="FunFam" id="3.40.120.10:FF:000001">
    <property type="entry name" value="Phosphoglucosamine mutase"/>
    <property type="match status" value="1"/>
</dbReference>
<dbReference type="InterPro" id="IPR050060">
    <property type="entry name" value="Phosphoglucosamine_mutase"/>
</dbReference>
<evidence type="ECO:0000259" key="10">
    <source>
        <dbReference type="Pfam" id="PF02879"/>
    </source>
</evidence>
<dbReference type="Pfam" id="PF02880">
    <property type="entry name" value="PGM_PMM_III"/>
    <property type="match status" value="1"/>
</dbReference>
<dbReference type="GO" id="GO:0005829">
    <property type="term" value="C:cytosol"/>
    <property type="evidence" value="ECO:0007669"/>
    <property type="project" value="TreeGrafter"/>
</dbReference>
<dbReference type="GO" id="GO:0005975">
    <property type="term" value="P:carbohydrate metabolic process"/>
    <property type="evidence" value="ECO:0007669"/>
    <property type="project" value="InterPro"/>
</dbReference>
<dbReference type="FunFam" id="3.30.310.50:FF:000001">
    <property type="entry name" value="Phosphoglucosamine mutase"/>
    <property type="match status" value="1"/>
</dbReference>
<evidence type="ECO:0000256" key="2">
    <source>
        <dbReference type="ARBA" id="ARBA00022553"/>
    </source>
</evidence>
<dbReference type="GO" id="GO:0006048">
    <property type="term" value="P:UDP-N-acetylglucosamine biosynthetic process"/>
    <property type="evidence" value="ECO:0007669"/>
    <property type="project" value="TreeGrafter"/>
</dbReference>
<dbReference type="FunFam" id="3.40.120.10:FF:000003">
    <property type="entry name" value="Phosphoglucosamine mutase"/>
    <property type="match status" value="1"/>
</dbReference>
<dbReference type="InterPro" id="IPR016055">
    <property type="entry name" value="A-D-PHexomutase_a/b/a-I/II/III"/>
</dbReference>
<evidence type="ECO:0000259" key="8">
    <source>
        <dbReference type="Pfam" id="PF00408"/>
    </source>
</evidence>
<accession>A0A858BVV6</accession>
<dbReference type="NCBIfam" id="NF008139">
    <property type="entry name" value="PRK10887.1"/>
    <property type="match status" value="1"/>
</dbReference>
<feature type="domain" description="Alpha-D-phosphohexomutase alpha/beta/alpha" evidence="9">
    <location>
        <begin position="3"/>
        <end position="132"/>
    </location>
</feature>
<name>A0A858BVV6_9FIRM</name>
<dbReference type="Proteomes" id="UP000466848">
    <property type="component" value="Chromosome"/>
</dbReference>
<evidence type="ECO:0000259" key="11">
    <source>
        <dbReference type="Pfam" id="PF02880"/>
    </source>
</evidence>
<dbReference type="GO" id="GO:0009252">
    <property type="term" value="P:peptidoglycan biosynthetic process"/>
    <property type="evidence" value="ECO:0007669"/>
    <property type="project" value="TreeGrafter"/>
</dbReference>
<dbReference type="GO" id="GO:0004615">
    <property type="term" value="F:phosphomannomutase activity"/>
    <property type="evidence" value="ECO:0007669"/>
    <property type="project" value="TreeGrafter"/>
</dbReference>
<evidence type="ECO:0000256" key="3">
    <source>
        <dbReference type="ARBA" id="ARBA00022723"/>
    </source>
</evidence>
<dbReference type="AlphaFoldDB" id="A0A858BVV6"/>
<organism evidence="12 13">
    <name type="scientific">Aminipila butyrica</name>
    <dbReference type="NCBI Taxonomy" id="433296"/>
    <lineage>
        <taxon>Bacteria</taxon>
        <taxon>Bacillati</taxon>
        <taxon>Bacillota</taxon>
        <taxon>Clostridia</taxon>
        <taxon>Peptostreptococcales</taxon>
        <taxon>Anaerovoracaceae</taxon>
        <taxon>Aminipila</taxon>
    </lineage>
</organism>
<gene>
    <name evidence="7" type="primary">glmM</name>
    <name evidence="12" type="ORF">Ami103574_02270</name>
</gene>
<keyword evidence="5 7" id="KW-0413">Isomerase</keyword>
<dbReference type="InterPro" id="IPR005844">
    <property type="entry name" value="A-D-PHexomutase_a/b/a-I"/>
</dbReference>
<keyword evidence="13" id="KW-1185">Reference proteome</keyword>
<evidence type="ECO:0000256" key="5">
    <source>
        <dbReference type="ARBA" id="ARBA00023235"/>
    </source>
</evidence>
<feature type="binding site" evidence="7">
    <location>
        <position position="245"/>
    </location>
    <ligand>
        <name>Mg(2+)</name>
        <dbReference type="ChEBI" id="CHEBI:18420"/>
    </ligand>
</feature>
<evidence type="ECO:0000256" key="7">
    <source>
        <dbReference type="HAMAP-Rule" id="MF_01554"/>
    </source>
</evidence>
<dbReference type="InterPro" id="IPR036900">
    <property type="entry name" value="A-D-PHexomutase_C_sf"/>
</dbReference>
<dbReference type="GO" id="GO:0000287">
    <property type="term" value="F:magnesium ion binding"/>
    <property type="evidence" value="ECO:0007669"/>
    <property type="project" value="UniProtKB-UniRule"/>
</dbReference>
<keyword evidence="4 7" id="KW-0460">Magnesium</keyword>
<dbReference type="InterPro" id="IPR005841">
    <property type="entry name" value="Alpha-D-phosphohexomutase_SF"/>
</dbReference>
<reference evidence="12 13" key="1">
    <citation type="submission" date="2020-02" db="EMBL/GenBank/DDBJ databases">
        <authorList>
            <person name="Kim Y.B."/>
            <person name="Roh S.W."/>
        </authorList>
    </citation>
    <scope>NUCLEOTIDE SEQUENCE [LARGE SCALE GENOMIC DNA]</scope>
    <source>
        <strain evidence="12 13">DSM 103574</strain>
    </source>
</reference>
<dbReference type="EC" id="5.4.2.10" evidence="7"/>
<evidence type="ECO:0000313" key="13">
    <source>
        <dbReference type="Proteomes" id="UP000466848"/>
    </source>
</evidence>
<dbReference type="SUPFAM" id="SSF53738">
    <property type="entry name" value="Phosphoglucomutase, first 3 domains"/>
    <property type="match status" value="3"/>
</dbReference>
<feature type="domain" description="Alpha-D-phosphohexomutase C-terminal" evidence="8">
    <location>
        <begin position="374"/>
        <end position="441"/>
    </location>
</feature>
<dbReference type="GO" id="GO:0008966">
    <property type="term" value="F:phosphoglucosamine mutase activity"/>
    <property type="evidence" value="ECO:0007669"/>
    <property type="project" value="UniProtKB-UniRule"/>
</dbReference>
<proteinExistence type="inferred from homology"/>
<comment type="function">
    <text evidence="7">Catalyzes the conversion of glucosamine-6-phosphate to glucosamine-1-phosphate.</text>
</comment>
<dbReference type="Pfam" id="PF02878">
    <property type="entry name" value="PGM_PMM_I"/>
    <property type="match status" value="1"/>
</dbReference>